<proteinExistence type="predicted"/>
<sequence>MRNLIDPMLRAGTTITPARDRCATCSTYGPGSRRVPPSAIVVRK</sequence>
<name>A0A6M5Z436_9BACT</name>
<dbReference type="Proteomes" id="UP000503447">
    <property type="component" value="Chromosome"/>
</dbReference>
<dbReference type="EMBL" id="CP053452">
    <property type="protein sequence ID" value="QJX00234.1"/>
    <property type="molecule type" value="Genomic_DNA"/>
</dbReference>
<organism evidence="1 2">
    <name type="scientific">Frigoriglobus tundricola</name>
    <dbReference type="NCBI Taxonomy" id="2774151"/>
    <lineage>
        <taxon>Bacteria</taxon>
        <taxon>Pseudomonadati</taxon>
        <taxon>Planctomycetota</taxon>
        <taxon>Planctomycetia</taxon>
        <taxon>Gemmatales</taxon>
        <taxon>Gemmataceae</taxon>
        <taxon>Frigoriglobus</taxon>
    </lineage>
</organism>
<evidence type="ECO:0000313" key="2">
    <source>
        <dbReference type="Proteomes" id="UP000503447"/>
    </source>
</evidence>
<accession>A0A6M5Z436</accession>
<gene>
    <name evidence="1" type="ORF">FTUN_7858</name>
</gene>
<keyword evidence="2" id="KW-1185">Reference proteome</keyword>
<evidence type="ECO:0000313" key="1">
    <source>
        <dbReference type="EMBL" id="QJX00234.1"/>
    </source>
</evidence>
<protein>
    <submittedName>
        <fullName evidence="1">Uncharacterized protein</fullName>
    </submittedName>
</protein>
<dbReference type="AlphaFoldDB" id="A0A6M5Z436"/>
<reference evidence="2" key="1">
    <citation type="submission" date="2020-05" db="EMBL/GenBank/DDBJ databases">
        <title>Frigoriglobus tundricola gen. nov., sp. nov., a psychrotolerant cellulolytic planctomycete of the family Gemmataceae with two divergent copies of 16S rRNA gene.</title>
        <authorList>
            <person name="Kulichevskaya I.S."/>
            <person name="Ivanova A.A."/>
            <person name="Naumoff D.G."/>
            <person name="Beletsky A.V."/>
            <person name="Rijpstra W.I.C."/>
            <person name="Sinninghe Damste J.S."/>
            <person name="Mardanov A.V."/>
            <person name="Ravin N.V."/>
            <person name="Dedysh S.N."/>
        </authorList>
    </citation>
    <scope>NUCLEOTIDE SEQUENCE [LARGE SCALE GENOMIC DNA]</scope>
    <source>
        <strain evidence="2">PL17</strain>
    </source>
</reference>
<dbReference type="KEGG" id="ftj:FTUN_7858"/>